<dbReference type="EMBL" id="CM029039">
    <property type="protein sequence ID" value="KAG2642201.1"/>
    <property type="molecule type" value="Genomic_DNA"/>
</dbReference>
<gene>
    <name evidence="1" type="ORF">PVAP13_2KG259258</name>
</gene>
<keyword evidence="2" id="KW-1185">Reference proteome</keyword>
<evidence type="ECO:0008006" key="3">
    <source>
        <dbReference type="Google" id="ProtNLM"/>
    </source>
</evidence>
<evidence type="ECO:0000313" key="1">
    <source>
        <dbReference type="EMBL" id="KAG2642201.1"/>
    </source>
</evidence>
<protein>
    <recommendedName>
        <fullName evidence="3">Aminotransferase-like plant mobile domain-containing protein</fullName>
    </recommendedName>
</protein>
<name>A0A8T0VZ12_PANVG</name>
<comment type="caution">
    <text evidence="1">The sequence shown here is derived from an EMBL/GenBank/DDBJ whole genome shotgun (WGS) entry which is preliminary data.</text>
</comment>
<accession>A0A8T0VZ12</accession>
<proteinExistence type="predicted"/>
<evidence type="ECO:0000313" key="2">
    <source>
        <dbReference type="Proteomes" id="UP000823388"/>
    </source>
</evidence>
<dbReference type="PANTHER" id="PTHR34835">
    <property type="entry name" value="OS07G0283600 PROTEIN-RELATED"/>
    <property type="match status" value="1"/>
</dbReference>
<dbReference type="AlphaFoldDB" id="A0A8T0VZ12"/>
<reference evidence="1" key="1">
    <citation type="submission" date="2020-05" db="EMBL/GenBank/DDBJ databases">
        <title>WGS assembly of Panicum virgatum.</title>
        <authorList>
            <person name="Lovell J.T."/>
            <person name="Jenkins J."/>
            <person name="Shu S."/>
            <person name="Juenger T.E."/>
            <person name="Schmutz J."/>
        </authorList>
    </citation>
    <scope>NUCLEOTIDE SEQUENCE</scope>
    <source>
        <strain evidence="1">AP13</strain>
    </source>
</reference>
<sequence>MVRRQRLPNFTTKLSLPKFIAVSKSLNANQRDLVKTMGFHHLLDLCCSYIPKNLILWLVSHFDVTTRSFNLPNGYSFTLSAHLVHQVLGIPIGSSPLSTVNDESAKSMICLETNCNGKYPTINELKTLIDGNLGGDKFKRIFALFTITSFLCPTSSECASPDFFTAICNTDNIISYNWSTIVLEKLVVSISKFQQAISSCSTASLGGCIFALMIIYFELLDLSELDLPDSIPRIRFWSNENVATYVYLDTINEEKLIFGKTSASIF</sequence>
<organism evidence="1 2">
    <name type="scientific">Panicum virgatum</name>
    <name type="common">Blackwell switchgrass</name>
    <dbReference type="NCBI Taxonomy" id="38727"/>
    <lineage>
        <taxon>Eukaryota</taxon>
        <taxon>Viridiplantae</taxon>
        <taxon>Streptophyta</taxon>
        <taxon>Embryophyta</taxon>
        <taxon>Tracheophyta</taxon>
        <taxon>Spermatophyta</taxon>
        <taxon>Magnoliopsida</taxon>
        <taxon>Liliopsida</taxon>
        <taxon>Poales</taxon>
        <taxon>Poaceae</taxon>
        <taxon>PACMAD clade</taxon>
        <taxon>Panicoideae</taxon>
        <taxon>Panicodae</taxon>
        <taxon>Paniceae</taxon>
        <taxon>Panicinae</taxon>
        <taxon>Panicum</taxon>
        <taxon>Panicum sect. Hiantes</taxon>
    </lineage>
</organism>
<dbReference type="PANTHER" id="PTHR34835:SF82">
    <property type="entry name" value="OS01G0826651 PROTEIN"/>
    <property type="match status" value="1"/>
</dbReference>
<dbReference type="Proteomes" id="UP000823388">
    <property type="component" value="Chromosome 2K"/>
</dbReference>